<dbReference type="Gene3D" id="1.50.10.10">
    <property type="match status" value="1"/>
</dbReference>
<dbReference type="InterPro" id="IPR018221">
    <property type="entry name" value="Glyco_hydro_9_His_AS"/>
</dbReference>
<dbReference type="SUPFAM" id="SSF48208">
    <property type="entry name" value="Six-hairpin glycosidases"/>
    <property type="match status" value="1"/>
</dbReference>
<dbReference type="PANTHER" id="PTHR22298">
    <property type="entry name" value="ENDO-1,4-BETA-GLUCANASE"/>
    <property type="match status" value="1"/>
</dbReference>
<dbReference type="InterPro" id="IPR008928">
    <property type="entry name" value="6-hairpin_glycosidase_sf"/>
</dbReference>
<name>A0A8T0I9V0_CERPU</name>
<feature type="active site" evidence="8">
    <location>
        <position position="449"/>
    </location>
</feature>
<keyword evidence="7 8" id="KW-0624">Polysaccharide degradation</keyword>
<proteinExistence type="inferred from homology"/>
<evidence type="ECO:0000256" key="4">
    <source>
        <dbReference type="ARBA" id="ARBA00023001"/>
    </source>
</evidence>
<evidence type="ECO:0000256" key="8">
    <source>
        <dbReference type="PROSITE-ProRule" id="PRU10059"/>
    </source>
</evidence>
<dbReference type="InterPro" id="IPR001701">
    <property type="entry name" value="Glyco_hydro_9"/>
</dbReference>
<evidence type="ECO:0000259" key="11">
    <source>
        <dbReference type="Pfam" id="PF00759"/>
    </source>
</evidence>
<feature type="transmembrane region" description="Helical" evidence="10">
    <location>
        <begin position="12"/>
        <end position="34"/>
    </location>
</feature>
<keyword evidence="6 8" id="KW-0326">Glycosidase</keyword>
<keyword evidence="13" id="KW-1185">Reference proteome</keyword>
<dbReference type="PROSITE" id="PS00592">
    <property type="entry name" value="GH9_2"/>
    <property type="match status" value="1"/>
</dbReference>
<dbReference type="EMBL" id="CM026424">
    <property type="protein sequence ID" value="KAG0579737.1"/>
    <property type="molecule type" value="Genomic_DNA"/>
</dbReference>
<keyword evidence="10" id="KW-0812">Transmembrane</keyword>
<evidence type="ECO:0000256" key="3">
    <source>
        <dbReference type="ARBA" id="ARBA00022801"/>
    </source>
</evidence>
<evidence type="ECO:0000313" key="13">
    <source>
        <dbReference type="Proteomes" id="UP000822688"/>
    </source>
</evidence>
<comment type="catalytic activity">
    <reaction evidence="1 9">
        <text>Endohydrolysis of (1-&gt;4)-beta-D-glucosidic linkages in cellulose, lichenin and cereal beta-D-glucans.</text>
        <dbReference type="EC" id="3.2.1.4"/>
    </reaction>
</comment>
<evidence type="ECO:0000256" key="10">
    <source>
        <dbReference type="SAM" id="Phobius"/>
    </source>
</evidence>
<evidence type="ECO:0000256" key="5">
    <source>
        <dbReference type="ARBA" id="ARBA00023277"/>
    </source>
</evidence>
<dbReference type="GO" id="GO:0008810">
    <property type="term" value="F:cellulase activity"/>
    <property type="evidence" value="ECO:0007669"/>
    <property type="project" value="UniProtKB-EC"/>
</dbReference>
<keyword evidence="3 8" id="KW-0378">Hydrolase</keyword>
<protein>
    <recommendedName>
        <fullName evidence="9">Endoglucanase</fullName>
        <ecNumber evidence="9">3.2.1.4</ecNumber>
    </recommendedName>
</protein>
<dbReference type="EC" id="3.2.1.4" evidence="9"/>
<dbReference type="Pfam" id="PF00759">
    <property type="entry name" value="Glyco_hydro_9"/>
    <property type="match status" value="1"/>
</dbReference>
<keyword evidence="10" id="KW-0472">Membrane</keyword>
<evidence type="ECO:0000256" key="9">
    <source>
        <dbReference type="RuleBase" id="RU361166"/>
    </source>
</evidence>
<gene>
    <name evidence="12" type="ORF">KC19_4G120100</name>
</gene>
<evidence type="ECO:0000256" key="6">
    <source>
        <dbReference type="ARBA" id="ARBA00023295"/>
    </source>
</evidence>
<keyword evidence="4 9" id="KW-0136">Cellulose degradation</keyword>
<organism evidence="12 13">
    <name type="scientific">Ceratodon purpureus</name>
    <name type="common">Fire moss</name>
    <name type="synonym">Dicranum purpureum</name>
    <dbReference type="NCBI Taxonomy" id="3225"/>
    <lineage>
        <taxon>Eukaryota</taxon>
        <taxon>Viridiplantae</taxon>
        <taxon>Streptophyta</taxon>
        <taxon>Embryophyta</taxon>
        <taxon>Bryophyta</taxon>
        <taxon>Bryophytina</taxon>
        <taxon>Bryopsida</taxon>
        <taxon>Dicranidae</taxon>
        <taxon>Pseudoditrichales</taxon>
        <taxon>Ditrichaceae</taxon>
        <taxon>Ceratodon</taxon>
    </lineage>
</organism>
<evidence type="ECO:0000313" key="12">
    <source>
        <dbReference type="EMBL" id="KAG0579737.1"/>
    </source>
</evidence>
<sequence>MGVAYQKTRGCNWLACALVLATVAAAVILAVVVIRHKRSSYYVESMPMPPGANFNGNYTHAMKLALTFLNIQKSGKLPANFPIPWRGDSNLVDGKDNGVDLSGGLYDAGDSVKFGLPMAFTATLLSWGVLEYGPAMEKAGQLASARDSIRWVTDYLLKAHASPQELYFQVGDPNQDHKCWMRPEDETLPRPSLKLDPTLPGSEVAAETAAAMAAASMVFRPTDATYADLLVTHARQLFNFSDSYRASYSLTIPAVQAFYNSTGYGDELLWGATWLYYATGDNTYLAYVTGVEGESFAEWGVFPSWFSWDNKRPAVQVLLARLQLLKPPSNAVNTVSKGLTNYKTTSDGLMCSFLPRSPTATKDRTKGGMLWVGQWTALQHGINAALLATFYSDYLNAARLPGISCSGISFTPLQLRAFAASQAEYVLGNNPMSMSFMVGYGTTYPKKLHHRGASIPESQTVYDCKGGFIWLDSTEPNPNVAYGAIVGGPFKNESYSDSRTNIIQNEASTYNSAAMASLSAGLSVSGNYPVPVSWI</sequence>
<evidence type="ECO:0000256" key="7">
    <source>
        <dbReference type="ARBA" id="ARBA00023326"/>
    </source>
</evidence>
<evidence type="ECO:0000256" key="2">
    <source>
        <dbReference type="ARBA" id="ARBA00007072"/>
    </source>
</evidence>
<keyword evidence="5 8" id="KW-0119">Carbohydrate metabolism</keyword>
<dbReference type="GO" id="GO:0030245">
    <property type="term" value="P:cellulose catabolic process"/>
    <property type="evidence" value="ECO:0007669"/>
    <property type="project" value="UniProtKB-KW"/>
</dbReference>
<comment type="similarity">
    <text evidence="2 8 9">Belongs to the glycosyl hydrolase 9 (cellulase E) family.</text>
</comment>
<reference evidence="12" key="1">
    <citation type="submission" date="2020-06" db="EMBL/GenBank/DDBJ databases">
        <title>WGS assembly of Ceratodon purpureus strain R40.</title>
        <authorList>
            <person name="Carey S.B."/>
            <person name="Jenkins J."/>
            <person name="Shu S."/>
            <person name="Lovell J.T."/>
            <person name="Sreedasyam A."/>
            <person name="Maumus F."/>
            <person name="Tiley G.P."/>
            <person name="Fernandez-Pozo N."/>
            <person name="Barry K."/>
            <person name="Chen C."/>
            <person name="Wang M."/>
            <person name="Lipzen A."/>
            <person name="Daum C."/>
            <person name="Saski C.A."/>
            <person name="Payton A.C."/>
            <person name="Mcbreen J.C."/>
            <person name="Conrad R.E."/>
            <person name="Kollar L.M."/>
            <person name="Olsson S."/>
            <person name="Huttunen S."/>
            <person name="Landis J.B."/>
            <person name="Wickett N.J."/>
            <person name="Johnson M.G."/>
            <person name="Rensing S.A."/>
            <person name="Grimwood J."/>
            <person name="Schmutz J."/>
            <person name="Mcdaniel S.F."/>
        </authorList>
    </citation>
    <scope>NUCLEOTIDE SEQUENCE</scope>
    <source>
        <strain evidence="12">R40</strain>
    </source>
</reference>
<comment type="caution">
    <text evidence="12">The sequence shown here is derived from an EMBL/GenBank/DDBJ whole genome shotgun (WGS) entry which is preliminary data.</text>
</comment>
<dbReference type="Proteomes" id="UP000822688">
    <property type="component" value="Chromosome 4"/>
</dbReference>
<dbReference type="FunFam" id="1.50.10.10:FF:000020">
    <property type="entry name" value="Endoglucanase"/>
    <property type="match status" value="1"/>
</dbReference>
<accession>A0A8T0I9V0</accession>
<feature type="domain" description="Glycoside hydrolase family 9" evidence="11">
    <location>
        <begin position="58"/>
        <end position="517"/>
    </location>
</feature>
<dbReference type="InterPro" id="IPR012341">
    <property type="entry name" value="6hp_glycosidase-like_sf"/>
</dbReference>
<dbReference type="AlphaFoldDB" id="A0A8T0I9V0"/>
<evidence type="ECO:0000256" key="1">
    <source>
        <dbReference type="ARBA" id="ARBA00000966"/>
    </source>
</evidence>
<keyword evidence="10" id="KW-1133">Transmembrane helix</keyword>